<dbReference type="STRING" id="1499688.BN000_00208"/>
<sequence length="54" mass="6537">MSKVHVWYMTVEERLEYIEKHPIRPTEKPQGAAFDNIYIDYKWRGKKAAQARKK</sequence>
<evidence type="ECO:0000313" key="2">
    <source>
        <dbReference type="Proteomes" id="UP000199087"/>
    </source>
</evidence>
<keyword evidence="2" id="KW-1185">Reference proteome</keyword>
<evidence type="ECO:0000313" key="1">
    <source>
        <dbReference type="EMBL" id="CRK80327.1"/>
    </source>
</evidence>
<accession>A0A0U1NQL7</accession>
<proteinExistence type="predicted"/>
<dbReference type="AlphaFoldDB" id="A0A0U1NQL7"/>
<organism evidence="1 2">
    <name type="scientific">Neobacillus massiliamazoniensis</name>
    <dbReference type="NCBI Taxonomy" id="1499688"/>
    <lineage>
        <taxon>Bacteria</taxon>
        <taxon>Bacillati</taxon>
        <taxon>Bacillota</taxon>
        <taxon>Bacilli</taxon>
        <taxon>Bacillales</taxon>
        <taxon>Bacillaceae</taxon>
        <taxon>Neobacillus</taxon>
    </lineage>
</organism>
<dbReference type="EMBL" id="CVRB01000001">
    <property type="protein sequence ID" value="CRK80327.1"/>
    <property type="molecule type" value="Genomic_DNA"/>
</dbReference>
<dbReference type="RefSeq" id="WP_176699592.1">
    <property type="nucleotide sequence ID" value="NZ_CVRB01000001.1"/>
</dbReference>
<protein>
    <submittedName>
        <fullName evidence="1">Uncharacterized protein</fullName>
    </submittedName>
</protein>
<name>A0A0U1NQL7_9BACI</name>
<dbReference type="Proteomes" id="UP000199087">
    <property type="component" value="Unassembled WGS sequence"/>
</dbReference>
<gene>
    <name evidence="1" type="ORF">BN000_00208</name>
</gene>
<reference evidence="2" key="1">
    <citation type="submission" date="2015-05" db="EMBL/GenBank/DDBJ databases">
        <authorList>
            <person name="Urmite Genomes"/>
        </authorList>
    </citation>
    <scope>NUCLEOTIDE SEQUENCE [LARGE SCALE GENOMIC DNA]</scope>
    <source>
        <strain evidence="2">LF1</strain>
    </source>
</reference>